<protein>
    <submittedName>
        <fullName evidence="2">Uncharacterized protein</fullName>
    </submittedName>
</protein>
<gene>
    <name evidence="2" type="ORF">Tco_1122584</name>
</gene>
<comment type="caution">
    <text evidence="2">The sequence shown here is derived from an EMBL/GenBank/DDBJ whole genome shotgun (WGS) entry which is preliminary data.</text>
</comment>
<evidence type="ECO:0000313" key="2">
    <source>
        <dbReference type="EMBL" id="GJU06154.1"/>
    </source>
</evidence>
<name>A0ABQ5J158_9ASTR</name>
<evidence type="ECO:0000256" key="1">
    <source>
        <dbReference type="SAM" id="MobiDB-lite"/>
    </source>
</evidence>
<organism evidence="2 3">
    <name type="scientific">Tanacetum coccineum</name>
    <dbReference type="NCBI Taxonomy" id="301880"/>
    <lineage>
        <taxon>Eukaryota</taxon>
        <taxon>Viridiplantae</taxon>
        <taxon>Streptophyta</taxon>
        <taxon>Embryophyta</taxon>
        <taxon>Tracheophyta</taxon>
        <taxon>Spermatophyta</taxon>
        <taxon>Magnoliopsida</taxon>
        <taxon>eudicotyledons</taxon>
        <taxon>Gunneridae</taxon>
        <taxon>Pentapetalae</taxon>
        <taxon>asterids</taxon>
        <taxon>campanulids</taxon>
        <taxon>Asterales</taxon>
        <taxon>Asteraceae</taxon>
        <taxon>Asteroideae</taxon>
        <taxon>Anthemideae</taxon>
        <taxon>Anthemidinae</taxon>
        <taxon>Tanacetum</taxon>
    </lineage>
</organism>
<evidence type="ECO:0000313" key="3">
    <source>
        <dbReference type="Proteomes" id="UP001151760"/>
    </source>
</evidence>
<reference evidence="2" key="2">
    <citation type="submission" date="2022-01" db="EMBL/GenBank/DDBJ databases">
        <authorList>
            <person name="Yamashiro T."/>
            <person name="Shiraishi A."/>
            <person name="Satake H."/>
            <person name="Nakayama K."/>
        </authorList>
    </citation>
    <scope>NUCLEOTIDE SEQUENCE</scope>
</reference>
<sequence length="288" mass="32548">MMRMTKTDWLNLMLQVGSNPALARELLGADVTEENFIERMTTIKEKKKRALAYLRYRALKGKPMKQSEVTQMMRNFVKNQWICFVSAQYNLFRPKPAITEPPSKRQRVENASSQPDSVPTATTHTADDPDSAGGGSSNHGLPQLTQWLGFACFQSYWWTLMIHGYWTLLSPLIAAFDSAGSRREMEFHHLQILLCSTSPSNFLPLATPLSPPPPVLCVCDFTQYPLQSVHAWRIGMSRVVADPDSDDEVFAEIIFRGKSISGDGVVFVDKLPDDEIVDPRVKVYETIY</sequence>
<feature type="region of interest" description="Disordered" evidence="1">
    <location>
        <begin position="96"/>
        <end position="138"/>
    </location>
</feature>
<reference evidence="2" key="1">
    <citation type="journal article" date="2022" name="Int. J. Mol. Sci.">
        <title>Draft Genome of Tanacetum Coccineum: Genomic Comparison of Closely Related Tanacetum-Family Plants.</title>
        <authorList>
            <person name="Yamashiro T."/>
            <person name="Shiraishi A."/>
            <person name="Nakayama K."/>
            <person name="Satake H."/>
        </authorList>
    </citation>
    <scope>NUCLEOTIDE SEQUENCE</scope>
</reference>
<dbReference type="Proteomes" id="UP001151760">
    <property type="component" value="Unassembled WGS sequence"/>
</dbReference>
<keyword evidence="3" id="KW-1185">Reference proteome</keyword>
<dbReference type="EMBL" id="BQNB010021414">
    <property type="protein sequence ID" value="GJU06154.1"/>
    <property type="molecule type" value="Genomic_DNA"/>
</dbReference>
<accession>A0ABQ5J158</accession>
<proteinExistence type="predicted"/>